<sequence length="202" mass="21318">MWKSREDKPTIPAAPQPTVPGITANAMTKEVRPVEIPKTTDNYRADVAHIGKSVLIKGELSGSEDLYLDGEVEGNILLRDHSLTIGPNGRVRANVQAKDVVVHGKVDGNVSGTDRVELKRSAVLTGDISTQRIVIEDGAFFKGAIDIKKEPKDAKDASRTEKAMSAAASYSSGAVSSTPSYNASSASSGNAGAQSSLLEKKL</sequence>
<feature type="compositionally biased region" description="Basic and acidic residues" evidence="2">
    <location>
        <begin position="151"/>
        <end position="162"/>
    </location>
</feature>
<feature type="compositionally biased region" description="Low complexity" evidence="2">
    <location>
        <begin position="163"/>
        <end position="196"/>
    </location>
</feature>
<dbReference type="AlphaFoldDB" id="A0A932A6G9"/>
<dbReference type="Pfam" id="PF04519">
    <property type="entry name" value="Bactofilin"/>
    <property type="match status" value="1"/>
</dbReference>
<comment type="caution">
    <text evidence="3">The sequence shown here is derived from an EMBL/GenBank/DDBJ whole genome shotgun (WGS) entry which is preliminary data.</text>
</comment>
<evidence type="ECO:0000256" key="1">
    <source>
        <dbReference type="ARBA" id="ARBA00044755"/>
    </source>
</evidence>
<name>A0A932A6G9_9BACT</name>
<gene>
    <name evidence="3" type="ORF">HYX28_01555</name>
</gene>
<organism evidence="3 4">
    <name type="scientific">Candidatus Korobacter versatilis</name>
    <dbReference type="NCBI Taxonomy" id="658062"/>
    <lineage>
        <taxon>Bacteria</taxon>
        <taxon>Pseudomonadati</taxon>
        <taxon>Acidobacteriota</taxon>
        <taxon>Terriglobia</taxon>
        <taxon>Terriglobales</taxon>
        <taxon>Candidatus Korobacteraceae</taxon>
        <taxon>Candidatus Korobacter</taxon>
    </lineage>
</organism>
<comment type="similarity">
    <text evidence="1">Belongs to the bactofilin family.</text>
</comment>
<accession>A0A932A6G9</accession>
<dbReference type="Proteomes" id="UP000779809">
    <property type="component" value="Unassembled WGS sequence"/>
</dbReference>
<dbReference type="InterPro" id="IPR007607">
    <property type="entry name" value="BacA/B"/>
</dbReference>
<dbReference type="PANTHER" id="PTHR35024">
    <property type="entry name" value="HYPOTHETICAL CYTOSOLIC PROTEIN"/>
    <property type="match status" value="1"/>
</dbReference>
<proteinExistence type="inferred from homology"/>
<dbReference type="PANTHER" id="PTHR35024:SF4">
    <property type="entry name" value="POLYMER-FORMING CYTOSKELETAL PROTEIN"/>
    <property type="match status" value="1"/>
</dbReference>
<evidence type="ECO:0000256" key="2">
    <source>
        <dbReference type="SAM" id="MobiDB-lite"/>
    </source>
</evidence>
<feature type="region of interest" description="Disordered" evidence="2">
    <location>
        <begin position="151"/>
        <end position="202"/>
    </location>
</feature>
<evidence type="ECO:0000313" key="4">
    <source>
        <dbReference type="Proteomes" id="UP000779809"/>
    </source>
</evidence>
<feature type="region of interest" description="Disordered" evidence="2">
    <location>
        <begin position="1"/>
        <end position="21"/>
    </location>
</feature>
<reference evidence="3" key="1">
    <citation type="submission" date="2020-07" db="EMBL/GenBank/DDBJ databases">
        <title>Huge and variable diversity of episymbiotic CPR bacteria and DPANN archaea in groundwater ecosystems.</title>
        <authorList>
            <person name="He C.Y."/>
            <person name="Keren R."/>
            <person name="Whittaker M."/>
            <person name="Farag I.F."/>
            <person name="Doudna J."/>
            <person name="Cate J.H.D."/>
            <person name="Banfield J.F."/>
        </authorList>
    </citation>
    <scope>NUCLEOTIDE SEQUENCE</scope>
    <source>
        <strain evidence="3">NC_groundwater_580_Pr5_B-0.1um_64_19</strain>
    </source>
</reference>
<evidence type="ECO:0000313" key="3">
    <source>
        <dbReference type="EMBL" id="MBI2677447.1"/>
    </source>
</evidence>
<protein>
    <submittedName>
        <fullName evidence="3">Polymer-forming cytoskeletal protein</fullName>
    </submittedName>
</protein>
<dbReference type="EMBL" id="JACPNR010000004">
    <property type="protein sequence ID" value="MBI2677447.1"/>
    <property type="molecule type" value="Genomic_DNA"/>
</dbReference>